<keyword evidence="1 2" id="KW-0732">Signal</keyword>
<dbReference type="EMBL" id="CP007202">
    <property type="protein sequence ID" value="AJR05000.1"/>
    <property type="molecule type" value="Genomic_DNA"/>
</dbReference>
<evidence type="ECO:0000313" key="3">
    <source>
        <dbReference type="EMBL" id="AJR05000.1"/>
    </source>
</evidence>
<name>A0A0C5WPX7_9FLAO</name>
<evidence type="ECO:0000313" key="4">
    <source>
        <dbReference type="Proteomes" id="UP000032229"/>
    </source>
</evidence>
<sequence length="157" mass="16894">MKQFYILIFIAIFNFTNAMAQACPESGSTLAGGTKLVFGYSPGTSFCSSRPTTIFVGTTEFVMVECTETLTSYDRVTGPALTGQDFTVTSGFATPCTFTNGTLPIETFDLSNDKLKVYPNPLASNQNIKLSFGKALSGNLSLYSITGKVVFKDVINN</sequence>
<dbReference type="Proteomes" id="UP000032229">
    <property type="component" value="Chromosome"/>
</dbReference>
<organism evidence="3 4">
    <name type="scientific">Siansivirga zeaxanthinifaciens CC-SAMT-1</name>
    <dbReference type="NCBI Taxonomy" id="1454006"/>
    <lineage>
        <taxon>Bacteria</taxon>
        <taxon>Pseudomonadati</taxon>
        <taxon>Bacteroidota</taxon>
        <taxon>Flavobacteriia</taxon>
        <taxon>Flavobacteriales</taxon>
        <taxon>Flavobacteriaceae</taxon>
        <taxon>Siansivirga</taxon>
    </lineage>
</organism>
<feature type="signal peptide" evidence="2">
    <location>
        <begin position="1"/>
        <end position="20"/>
    </location>
</feature>
<dbReference type="HOGENOM" id="CLU_1676662_0_0_10"/>
<gene>
    <name evidence="3" type="ORF">AW14_14185</name>
</gene>
<dbReference type="STRING" id="1454006.AW14_14185"/>
<proteinExistence type="predicted"/>
<evidence type="ECO:0000256" key="1">
    <source>
        <dbReference type="ARBA" id="ARBA00022729"/>
    </source>
</evidence>
<dbReference type="InterPro" id="IPR026444">
    <property type="entry name" value="Secre_tail"/>
</dbReference>
<protein>
    <submittedName>
        <fullName evidence="3">Uncharacterized protein</fullName>
    </submittedName>
</protein>
<evidence type="ECO:0000256" key="2">
    <source>
        <dbReference type="SAM" id="SignalP"/>
    </source>
</evidence>
<dbReference type="NCBIfam" id="TIGR04183">
    <property type="entry name" value="Por_Secre_tail"/>
    <property type="match status" value="1"/>
</dbReference>
<reference evidence="3 4" key="1">
    <citation type="submission" date="2014-02" db="EMBL/GenBank/DDBJ databases">
        <authorList>
            <person name="Young C.-C."/>
            <person name="Hameed A."/>
            <person name="Huang H.-C."/>
            <person name="Shahina M."/>
        </authorList>
    </citation>
    <scope>NUCLEOTIDE SEQUENCE [LARGE SCALE GENOMIC DNA]</scope>
    <source>
        <strain evidence="3 4">CC-SAMT-1</strain>
    </source>
</reference>
<dbReference type="AlphaFoldDB" id="A0A0C5WPX7"/>
<dbReference type="PROSITE" id="PS51257">
    <property type="entry name" value="PROKAR_LIPOPROTEIN"/>
    <property type="match status" value="1"/>
</dbReference>
<dbReference type="OrthoDB" id="1428984at2"/>
<dbReference type="KEGG" id="sze:AW14_14185"/>
<feature type="chain" id="PRO_5002195395" evidence="2">
    <location>
        <begin position="21"/>
        <end position="157"/>
    </location>
</feature>
<accession>A0A0C5WPX7</accession>
<keyword evidence="4" id="KW-1185">Reference proteome</keyword>